<reference evidence="1" key="1">
    <citation type="submission" date="2023-10" db="EMBL/GenBank/DDBJ databases">
        <title>Two new lytic phages for Micrococcus sp. strain 1402.</title>
        <authorList>
            <person name="Petrzik K."/>
        </authorList>
    </citation>
    <scope>NUCLEOTIDE SEQUENCE</scope>
</reference>
<accession>A0AAU6R665</accession>
<organism evidence="1">
    <name type="scientific">Micrococcus phage Kurnik</name>
    <dbReference type="NCBI Taxonomy" id="3092208"/>
    <lineage>
        <taxon>Viruses</taxon>
        <taxon>Duplodnaviria</taxon>
        <taxon>Heunggongvirae</taxon>
        <taxon>Uroviricota</taxon>
        <taxon>Caudoviricetes</taxon>
    </lineage>
</organism>
<evidence type="ECO:0000313" key="1">
    <source>
        <dbReference type="EMBL" id="WZE63483.1"/>
    </source>
</evidence>
<proteinExistence type="predicted"/>
<dbReference type="EMBL" id="OR756649">
    <property type="protein sequence ID" value="WZE63483.1"/>
    <property type="molecule type" value="Genomic_DNA"/>
</dbReference>
<name>A0AAU6R665_9CAUD</name>
<protein>
    <recommendedName>
        <fullName evidence="2">Tail terminator</fullName>
    </recommendedName>
</protein>
<sequence length="134" mass="15062">MPELLPADIVRDLRFNLEGLDPKDPIVNLKFTTNLRLQSAIESFEEEAAKIATGLVTSGILESLMYARASYEVHVTLAHLLRDDDITVEAIRNYAVNEGFTPFVPNSTSNVSVEMRLVHNAAWARIAYDLRFVK</sequence>
<evidence type="ECO:0008006" key="2">
    <source>
        <dbReference type="Google" id="ProtNLM"/>
    </source>
</evidence>